<keyword evidence="3" id="KW-1185">Reference proteome</keyword>
<protein>
    <submittedName>
        <fullName evidence="2">Uncharacterized protein</fullName>
    </submittedName>
</protein>
<accession>A0A6G1H5Z4</accession>
<evidence type="ECO:0000313" key="3">
    <source>
        <dbReference type="Proteomes" id="UP000800041"/>
    </source>
</evidence>
<gene>
    <name evidence="2" type="ORF">K402DRAFT_24173</name>
</gene>
<evidence type="ECO:0000256" key="1">
    <source>
        <dbReference type="SAM" id="Phobius"/>
    </source>
</evidence>
<name>A0A6G1H5Z4_9PEZI</name>
<keyword evidence="1" id="KW-1133">Transmembrane helix</keyword>
<dbReference type="Proteomes" id="UP000800041">
    <property type="component" value="Unassembled WGS sequence"/>
</dbReference>
<feature type="transmembrane region" description="Helical" evidence="1">
    <location>
        <begin position="53"/>
        <end position="72"/>
    </location>
</feature>
<evidence type="ECO:0000313" key="2">
    <source>
        <dbReference type="EMBL" id="KAF1988440.1"/>
    </source>
</evidence>
<reference evidence="2" key="1">
    <citation type="journal article" date="2020" name="Stud. Mycol.">
        <title>101 Dothideomycetes genomes: a test case for predicting lifestyles and emergence of pathogens.</title>
        <authorList>
            <person name="Haridas S."/>
            <person name="Albert R."/>
            <person name="Binder M."/>
            <person name="Bloem J."/>
            <person name="Labutti K."/>
            <person name="Salamov A."/>
            <person name="Andreopoulos B."/>
            <person name="Baker S."/>
            <person name="Barry K."/>
            <person name="Bills G."/>
            <person name="Bluhm B."/>
            <person name="Cannon C."/>
            <person name="Castanera R."/>
            <person name="Culley D."/>
            <person name="Daum C."/>
            <person name="Ezra D."/>
            <person name="Gonzalez J."/>
            <person name="Henrissat B."/>
            <person name="Kuo A."/>
            <person name="Liang C."/>
            <person name="Lipzen A."/>
            <person name="Lutzoni F."/>
            <person name="Magnuson J."/>
            <person name="Mondo S."/>
            <person name="Nolan M."/>
            <person name="Ohm R."/>
            <person name="Pangilinan J."/>
            <person name="Park H.-J."/>
            <person name="Ramirez L."/>
            <person name="Alfaro M."/>
            <person name="Sun H."/>
            <person name="Tritt A."/>
            <person name="Yoshinaga Y."/>
            <person name="Zwiers L.-H."/>
            <person name="Turgeon B."/>
            <person name="Goodwin S."/>
            <person name="Spatafora J."/>
            <person name="Crous P."/>
            <person name="Grigoriev I."/>
        </authorList>
    </citation>
    <scope>NUCLEOTIDE SEQUENCE</scope>
    <source>
        <strain evidence="2">CBS 113979</strain>
    </source>
</reference>
<organism evidence="2 3">
    <name type="scientific">Aulographum hederae CBS 113979</name>
    <dbReference type="NCBI Taxonomy" id="1176131"/>
    <lineage>
        <taxon>Eukaryota</taxon>
        <taxon>Fungi</taxon>
        <taxon>Dikarya</taxon>
        <taxon>Ascomycota</taxon>
        <taxon>Pezizomycotina</taxon>
        <taxon>Dothideomycetes</taxon>
        <taxon>Pleosporomycetidae</taxon>
        <taxon>Aulographales</taxon>
        <taxon>Aulographaceae</taxon>
    </lineage>
</organism>
<sequence>MPDLYLPEFSLFSRHHTTSWLPEMKRRTWQTRHSHARLWGNVMRGNMGMQQQYRAVFMLSFVLALSSSIQHIRFFV</sequence>
<proteinExistence type="predicted"/>
<dbReference type="AlphaFoldDB" id="A0A6G1H5Z4"/>
<keyword evidence="1" id="KW-0812">Transmembrane</keyword>
<keyword evidence="1" id="KW-0472">Membrane</keyword>
<dbReference type="EMBL" id="ML977148">
    <property type="protein sequence ID" value="KAF1988440.1"/>
    <property type="molecule type" value="Genomic_DNA"/>
</dbReference>